<keyword evidence="2" id="KW-0238">DNA-binding</keyword>
<proteinExistence type="predicted"/>
<dbReference type="InterPro" id="IPR018060">
    <property type="entry name" value="HTH_AraC"/>
</dbReference>
<dbReference type="PANTHER" id="PTHR43280">
    <property type="entry name" value="ARAC-FAMILY TRANSCRIPTIONAL REGULATOR"/>
    <property type="match status" value="1"/>
</dbReference>
<dbReference type="PANTHER" id="PTHR43280:SF26">
    <property type="entry name" value="ARAC-FAMILY TRANSCRIPTIONAL REGULATOR"/>
    <property type="match status" value="1"/>
</dbReference>
<gene>
    <name evidence="5" type="ORF">BUZ57_00370</name>
</gene>
<evidence type="ECO:0000256" key="1">
    <source>
        <dbReference type="ARBA" id="ARBA00023015"/>
    </source>
</evidence>
<evidence type="ECO:0000256" key="3">
    <source>
        <dbReference type="ARBA" id="ARBA00023163"/>
    </source>
</evidence>
<protein>
    <submittedName>
        <fullName evidence="5">AraC family transcriptional regulator</fullName>
    </submittedName>
</protein>
<dbReference type="SMART" id="SM00342">
    <property type="entry name" value="HTH_ARAC"/>
    <property type="match status" value="1"/>
</dbReference>
<feature type="domain" description="HTH araC/xylS-type" evidence="4">
    <location>
        <begin position="149"/>
        <end position="247"/>
    </location>
</feature>
<reference evidence="5 6" key="1">
    <citation type="journal article" date="2016" name="Front. Microbiol.">
        <title>Comprehensive Phylogenetic Analysis of Bovine Non-aureus Staphylococci Species Based on Whole-Genome Sequencing.</title>
        <authorList>
            <person name="Naushad S."/>
            <person name="Barkema H.W."/>
            <person name="Luby C."/>
            <person name="Condas L.A."/>
            <person name="Nobrega D.B."/>
            <person name="Carson D.A."/>
            <person name="De Buck J."/>
        </authorList>
    </citation>
    <scope>NUCLEOTIDE SEQUENCE [LARGE SCALE GENOMIC DNA]</scope>
    <source>
        <strain evidence="5 6">SNUC 5959</strain>
    </source>
</reference>
<dbReference type="AlphaFoldDB" id="A0A418JML6"/>
<dbReference type="STRING" id="1284.SHYC_02550"/>
<dbReference type="Pfam" id="PF12833">
    <property type="entry name" value="HTH_18"/>
    <property type="match status" value="1"/>
</dbReference>
<dbReference type="EMBL" id="QXVO01000001">
    <property type="protein sequence ID" value="RIO47762.1"/>
    <property type="molecule type" value="Genomic_DNA"/>
</dbReference>
<accession>A0A418JML6</accession>
<evidence type="ECO:0000256" key="2">
    <source>
        <dbReference type="ARBA" id="ARBA00023125"/>
    </source>
</evidence>
<dbReference type="RefSeq" id="WP_119634961.1">
    <property type="nucleotide sequence ID" value="NZ_QXVO01000001.1"/>
</dbReference>
<name>A0A418JML6_STAHY</name>
<dbReference type="Gene3D" id="1.10.10.60">
    <property type="entry name" value="Homeodomain-like"/>
    <property type="match status" value="2"/>
</dbReference>
<dbReference type="PROSITE" id="PS00041">
    <property type="entry name" value="HTH_ARAC_FAMILY_1"/>
    <property type="match status" value="1"/>
</dbReference>
<sequence length="708" mass="83447">MQDVHIELLEQFHTESYRCFNAVEMYFSLDGKLKIQHNGLNKELYYQVAIVNHSDLIKIHHAQALIKITIPLHILIETQPNFINGYFDDTKLYSHEQLRDCIQSLIIHHGEEQQYKTLHTMIQMLLKECYTPCEGIYMPKMQVDSDMFANVLNIIHKDIEHKITLQDLARSFFVSSSYISILFNEQLGFNFKSYTVTLKLSLSLPHLLWNNYSIYDIAQSYGFSNYSNYSKQFKSYIGMSPYTYKKHHLQIDTKIIVHHNSSKIFQQLNQNVAEDQSGVTFKVDLDAVTPPSLFKLPHVRLTLTYLDEMFAHEHFFNAFNDVLRQQCHYLYFEDSLNVKLTHHTGCTLEQMIRFMNRYHLHFSFKITSLYDYDVLETNFLNHIKKLTRVIPALKSILPNVNIIFDFKSLTLKDIDYLSERFQHVFNSCAFELLLPHDTKRNINHYIQQSQHLKTTISGYVIDISSYVDTEDSHPSIRVNQHIIKYWQNLVMSHVVKDQHLSFSLIGLSPNIFEHYHHAHIMHSPHAWLYFLTHLTPSFHAINIPLNARHDSTFCYVNARHLNTMLPFISDLLRPFMQHYVKKQKHAIVKQTDDYYDILLLTDDSDKMIEVPEVWHHYQISSDLIRDKHLVIVRTYDDETMNARNLIQFDANTFIPSQHIQDVKNTLHLRQHILIHDFSKGPLDIDVKATQIKSLQIYKTSTSLLNDLN</sequence>
<evidence type="ECO:0000259" key="4">
    <source>
        <dbReference type="PROSITE" id="PS01124"/>
    </source>
</evidence>
<dbReference type="InterPro" id="IPR009057">
    <property type="entry name" value="Homeodomain-like_sf"/>
</dbReference>
<dbReference type="GO" id="GO:0003700">
    <property type="term" value="F:DNA-binding transcription factor activity"/>
    <property type="evidence" value="ECO:0007669"/>
    <property type="project" value="InterPro"/>
</dbReference>
<keyword evidence="3" id="KW-0804">Transcription</keyword>
<organism evidence="5 6">
    <name type="scientific">Staphylococcus hyicus</name>
    <dbReference type="NCBI Taxonomy" id="1284"/>
    <lineage>
        <taxon>Bacteria</taxon>
        <taxon>Bacillati</taxon>
        <taxon>Bacillota</taxon>
        <taxon>Bacilli</taxon>
        <taxon>Bacillales</taxon>
        <taxon>Staphylococcaceae</taxon>
        <taxon>Staphylococcus</taxon>
    </lineage>
</organism>
<dbReference type="GO" id="GO:0043565">
    <property type="term" value="F:sequence-specific DNA binding"/>
    <property type="evidence" value="ECO:0007669"/>
    <property type="project" value="InterPro"/>
</dbReference>
<dbReference type="SUPFAM" id="SSF46689">
    <property type="entry name" value="Homeodomain-like"/>
    <property type="match status" value="1"/>
</dbReference>
<comment type="caution">
    <text evidence="5">The sequence shown here is derived from an EMBL/GenBank/DDBJ whole genome shotgun (WGS) entry which is preliminary data.</text>
</comment>
<evidence type="ECO:0000313" key="6">
    <source>
        <dbReference type="Proteomes" id="UP000285625"/>
    </source>
</evidence>
<dbReference type="Proteomes" id="UP000285625">
    <property type="component" value="Unassembled WGS sequence"/>
</dbReference>
<evidence type="ECO:0000313" key="5">
    <source>
        <dbReference type="EMBL" id="RIO47762.1"/>
    </source>
</evidence>
<keyword evidence="1" id="KW-0805">Transcription regulation</keyword>
<dbReference type="InterPro" id="IPR018062">
    <property type="entry name" value="HTH_AraC-typ_CS"/>
</dbReference>
<dbReference type="PROSITE" id="PS01124">
    <property type="entry name" value="HTH_ARAC_FAMILY_2"/>
    <property type="match status" value="1"/>
</dbReference>